<dbReference type="RefSeq" id="WP_063976258.1">
    <property type="nucleotide sequence ID" value="NZ_LSTR01000025.1"/>
</dbReference>
<dbReference type="PANTHER" id="PTHR44196:SF1">
    <property type="entry name" value="DEHYDROGENASE_REDUCTASE SDR FAMILY MEMBER 7B"/>
    <property type="match status" value="1"/>
</dbReference>
<evidence type="ECO:0000259" key="4">
    <source>
        <dbReference type="SMART" id="SM00822"/>
    </source>
</evidence>
<dbReference type="PRINTS" id="PR00081">
    <property type="entry name" value="GDHRDH"/>
</dbReference>
<dbReference type="GO" id="GO:0016491">
    <property type="term" value="F:oxidoreductase activity"/>
    <property type="evidence" value="ECO:0007669"/>
    <property type="project" value="UniProtKB-KW"/>
</dbReference>
<dbReference type="InterPro" id="IPR036291">
    <property type="entry name" value="NAD(P)-bd_dom_sf"/>
</dbReference>
<dbReference type="InterPro" id="IPR057326">
    <property type="entry name" value="KR_dom"/>
</dbReference>
<dbReference type="GO" id="GO:0016020">
    <property type="term" value="C:membrane"/>
    <property type="evidence" value="ECO:0007669"/>
    <property type="project" value="TreeGrafter"/>
</dbReference>
<evidence type="ECO:0000256" key="3">
    <source>
        <dbReference type="RuleBase" id="RU000363"/>
    </source>
</evidence>
<dbReference type="Gene3D" id="3.40.50.720">
    <property type="entry name" value="NAD(P)-binding Rossmann-like Domain"/>
    <property type="match status" value="1"/>
</dbReference>
<sequence length="268" mass="27413">MEIEGKRVLITGGSSGIGLATAHALAAQGARLVVTGRRRNAVDAAVASLRAAGADASGVAADVSTEEGRTATLLGATRALGGLDILINNAGAVRAGRLTDIREDEIRTMIEVDLVAPILLTRAALPALREGDGGLVVNVTSAIALIAMPFYATYAAVKAGLSSFGESLRRELNGEGVRVLTVYPSGTDTPMMATSRAGADVGFSLEPAENVADAIVAGIATGAIQVIRGGPDRQALIDLNRTDPLAVDARFLSIKSSFEEGVKTHSAL</sequence>
<dbReference type="Proteomes" id="UP000077262">
    <property type="component" value="Unassembled WGS sequence"/>
</dbReference>
<dbReference type="CDD" id="cd05233">
    <property type="entry name" value="SDR_c"/>
    <property type="match status" value="1"/>
</dbReference>
<dbReference type="AlphaFoldDB" id="A0A177JYK6"/>
<dbReference type="SMART" id="SM00822">
    <property type="entry name" value="PKS_KR"/>
    <property type="match status" value="1"/>
</dbReference>
<name>A0A177JYK6_SPHYA</name>
<comment type="caution">
    <text evidence="5">The sequence shown here is derived from an EMBL/GenBank/DDBJ whole genome shotgun (WGS) entry which is preliminary data.</text>
</comment>
<evidence type="ECO:0000313" key="6">
    <source>
        <dbReference type="Proteomes" id="UP000077262"/>
    </source>
</evidence>
<dbReference type="Pfam" id="PF00106">
    <property type="entry name" value="adh_short"/>
    <property type="match status" value="1"/>
</dbReference>
<dbReference type="PRINTS" id="PR00080">
    <property type="entry name" value="SDRFAMILY"/>
</dbReference>
<dbReference type="OrthoDB" id="7301144at2"/>
<keyword evidence="2" id="KW-0560">Oxidoreductase</keyword>
<accession>A0A177JYK6</accession>
<evidence type="ECO:0000256" key="2">
    <source>
        <dbReference type="ARBA" id="ARBA00023002"/>
    </source>
</evidence>
<dbReference type="PANTHER" id="PTHR44196">
    <property type="entry name" value="DEHYDROGENASE/REDUCTASE SDR FAMILY MEMBER 7B"/>
    <property type="match status" value="1"/>
</dbReference>
<dbReference type="InterPro" id="IPR002347">
    <property type="entry name" value="SDR_fam"/>
</dbReference>
<reference evidence="5 6" key="1">
    <citation type="submission" date="2016-02" db="EMBL/GenBank/DDBJ databases">
        <authorList>
            <person name="Wen L."/>
            <person name="He K."/>
            <person name="Yang H."/>
        </authorList>
    </citation>
    <scope>NUCLEOTIDE SEQUENCE [LARGE SCALE GENOMIC DNA]</scope>
    <source>
        <strain evidence="5 6">CD09_2</strain>
    </source>
</reference>
<evidence type="ECO:0000313" key="5">
    <source>
        <dbReference type="EMBL" id="OAH45431.1"/>
    </source>
</evidence>
<protein>
    <submittedName>
        <fullName evidence="5">Oxidoreductase</fullName>
    </submittedName>
</protein>
<feature type="domain" description="Ketoreductase" evidence="4">
    <location>
        <begin position="6"/>
        <end position="187"/>
    </location>
</feature>
<evidence type="ECO:0000256" key="1">
    <source>
        <dbReference type="ARBA" id="ARBA00006484"/>
    </source>
</evidence>
<dbReference type="SUPFAM" id="SSF51735">
    <property type="entry name" value="NAD(P)-binding Rossmann-fold domains"/>
    <property type="match status" value="1"/>
</dbReference>
<dbReference type="EMBL" id="LSTR01000025">
    <property type="protein sequence ID" value="OAH45431.1"/>
    <property type="molecule type" value="Genomic_DNA"/>
</dbReference>
<organism evidence="5 6">
    <name type="scientific">Sphingobium yanoikuyae</name>
    <name type="common">Sphingomonas yanoikuyae</name>
    <dbReference type="NCBI Taxonomy" id="13690"/>
    <lineage>
        <taxon>Bacteria</taxon>
        <taxon>Pseudomonadati</taxon>
        <taxon>Pseudomonadota</taxon>
        <taxon>Alphaproteobacteria</taxon>
        <taxon>Sphingomonadales</taxon>
        <taxon>Sphingomonadaceae</taxon>
        <taxon>Sphingobium</taxon>
    </lineage>
</organism>
<proteinExistence type="inferred from homology"/>
<gene>
    <name evidence="5" type="ORF">AX777_17640</name>
</gene>
<comment type="similarity">
    <text evidence="1 3">Belongs to the short-chain dehydrogenases/reductases (SDR) family.</text>
</comment>